<gene>
    <name evidence="10" type="ORF">DP131_05475</name>
</gene>
<evidence type="ECO:0000256" key="5">
    <source>
        <dbReference type="ARBA" id="ARBA00023136"/>
    </source>
</evidence>
<keyword evidence="3 7" id="KW-0812">Transmembrane</keyword>
<dbReference type="InterPro" id="IPR025857">
    <property type="entry name" value="MacB_PCD"/>
</dbReference>
<evidence type="ECO:0000259" key="9">
    <source>
        <dbReference type="Pfam" id="PF12704"/>
    </source>
</evidence>
<dbReference type="EMBL" id="QMAU01000024">
    <property type="protein sequence ID" value="RXI57169.1"/>
    <property type="molecule type" value="Genomic_DNA"/>
</dbReference>
<comment type="subcellular location">
    <subcellularLocation>
        <location evidence="1">Cell membrane</location>
        <topology evidence="1">Multi-pass membrane protein</topology>
    </subcellularLocation>
</comment>
<proteinExistence type="inferred from homology"/>
<dbReference type="RefSeq" id="WP_023437442.1">
    <property type="nucleotide sequence ID" value="NZ_CASHSW010000020.1"/>
</dbReference>
<evidence type="ECO:0000259" key="8">
    <source>
        <dbReference type="Pfam" id="PF02687"/>
    </source>
</evidence>
<evidence type="ECO:0000256" key="3">
    <source>
        <dbReference type="ARBA" id="ARBA00022692"/>
    </source>
</evidence>
<evidence type="ECO:0000256" key="1">
    <source>
        <dbReference type="ARBA" id="ARBA00004651"/>
    </source>
</evidence>
<evidence type="ECO:0000256" key="4">
    <source>
        <dbReference type="ARBA" id="ARBA00022989"/>
    </source>
</evidence>
<feature type="domain" description="ABC3 transporter permease C-terminal" evidence="8">
    <location>
        <begin position="247"/>
        <end position="354"/>
    </location>
</feature>
<dbReference type="PANTHER" id="PTHR30572">
    <property type="entry name" value="MEMBRANE COMPONENT OF TRANSPORTER-RELATED"/>
    <property type="match status" value="1"/>
</dbReference>
<evidence type="ECO:0000313" key="11">
    <source>
        <dbReference type="Proteomes" id="UP000290273"/>
    </source>
</evidence>
<keyword evidence="2" id="KW-1003">Cell membrane</keyword>
<name>A0ABY0ETF5_CLOTA</name>
<dbReference type="Proteomes" id="UP000290273">
    <property type="component" value="Unassembled WGS sequence"/>
</dbReference>
<feature type="transmembrane region" description="Helical" evidence="7">
    <location>
        <begin position="12"/>
        <end position="35"/>
    </location>
</feature>
<feature type="domain" description="MacB-like periplasmic core" evidence="9">
    <location>
        <begin position="85"/>
        <end position="191"/>
    </location>
</feature>
<evidence type="ECO:0008006" key="12">
    <source>
        <dbReference type="Google" id="ProtNLM"/>
    </source>
</evidence>
<evidence type="ECO:0000256" key="2">
    <source>
        <dbReference type="ARBA" id="ARBA00022475"/>
    </source>
</evidence>
<organism evidence="10 11">
    <name type="scientific">Clostridium tetani</name>
    <dbReference type="NCBI Taxonomy" id="1513"/>
    <lineage>
        <taxon>Bacteria</taxon>
        <taxon>Bacillati</taxon>
        <taxon>Bacillota</taxon>
        <taxon>Clostridia</taxon>
        <taxon>Eubacteriales</taxon>
        <taxon>Clostridiaceae</taxon>
        <taxon>Clostridium</taxon>
    </lineage>
</organism>
<protein>
    <recommendedName>
        <fullName evidence="12">ABC transporter permease</fullName>
    </recommendedName>
</protein>
<keyword evidence="5 7" id="KW-0472">Membrane</keyword>
<comment type="similarity">
    <text evidence="6">Belongs to the ABC-4 integral membrane protein family.</text>
</comment>
<accession>A0ABY0ETF5</accession>
<evidence type="ECO:0000256" key="6">
    <source>
        <dbReference type="ARBA" id="ARBA00038076"/>
    </source>
</evidence>
<feature type="transmembrane region" description="Helical" evidence="7">
    <location>
        <begin position="246"/>
        <end position="268"/>
    </location>
</feature>
<feature type="transmembrane region" description="Helical" evidence="7">
    <location>
        <begin position="331"/>
        <end position="354"/>
    </location>
</feature>
<evidence type="ECO:0000313" key="10">
    <source>
        <dbReference type="EMBL" id="RXI57169.1"/>
    </source>
</evidence>
<feature type="transmembrane region" description="Helical" evidence="7">
    <location>
        <begin position="289"/>
        <end position="311"/>
    </location>
</feature>
<keyword evidence="4 7" id="KW-1133">Transmembrane helix</keyword>
<reference evidence="10 11" key="1">
    <citation type="submission" date="2018-06" db="EMBL/GenBank/DDBJ databases">
        <title>Genome conservation of Clostridium tetani.</title>
        <authorList>
            <person name="Bruggemann H."/>
            <person name="Popoff M.R."/>
        </authorList>
    </citation>
    <scope>NUCLEOTIDE SEQUENCE [LARGE SCALE GENOMIC DNA]</scope>
    <source>
        <strain evidence="10 11">63.05</strain>
    </source>
</reference>
<dbReference type="InterPro" id="IPR050250">
    <property type="entry name" value="Macrolide_Exporter_MacB"/>
</dbReference>
<evidence type="ECO:0000256" key="7">
    <source>
        <dbReference type="SAM" id="Phobius"/>
    </source>
</evidence>
<dbReference type="Pfam" id="PF02687">
    <property type="entry name" value="FtsX"/>
    <property type="match status" value="1"/>
</dbReference>
<comment type="caution">
    <text evidence="10">The sequence shown here is derived from an EMBL/GenBank/DDBJ whole genome shotgun (WGS) entry which is preliminary data.</text>
</comment>
<dbReference type="InterPro" id="IPR003838">
    <property type="entry name" value="ABC3_permease_C"/>
</dbReference>
<dbReference type="Pfam" id="PF12704">
    <property type="entry name" value="MacB_PCD"/>
    <property type="match status" value="1"/>
</dbReference>
<sequence>MHRFQEIIYKPFSTLIIILSFIVGICSFQFGISLFNKNYSYYFKSRNLIKNTNGMYIKVNNKTTNDIISYLENFTHNFQYILDDNYEYQDKSQKINIMGVNRYYGLNKIIDLDEGRIFSESELNNNKNVVIIGNQLDYLTYIKNNKKCIKIYDKEFEVIGTFDKKNKTSFCYSLFVPIKAIPNNIKNKQIDGNIVYFDKKHKIDDLFTNLQLKDKDFEVYEHIDKKLSWRNMIKMAYFQNKNEFKYIIISLLISIINLITFSFLWTTYIKKSLIIKTVLGASKEDIIKLVLTQILTISLISYIIYIIIGYFSAGILNNYFDIQILSNTMNLMLNIIITIPMSLLCLIIVLINVFKSNLSEEIR</sequence>
<dbReference type="PANTHER" id="PTHR30572:SF4">
    <property type="entry name" value="ABC TRANSPORTER PERMEASE YTRF"/>
    <property type="match status" value="1"/>
</dbReference>